<accession>A0A5B7I8J6</accession>
<evidence type="ECO:0000256" key="1">
    <source>
        <dbReference type="SAM" id="MobiDB-lite"/>
    </source>
</evidence>
<feature type="compositionally biased region" description="Pro residues" evidence="1">
    <location>
        <begin position="53"/>
        <end position="66"/>
    </location>
</feature>
<proteinExistence type="predicted"/>
<dbReference type="EMBL" id="VSRR010052951">
    <property type="protein sequence ID" value="MPC80082.1"/>
    <property type="molecule type" value="Genomic_DNA"/>
</dbReference>
<gene>
    <name evidence="2" type="ORF">E2C01_074649</name>
</gene>
<evidence type="ECO:0000313" key="2">
    <source>
        <dbReference type="EMBL" id="MPC80082.1"/>
    </source>
</evidence>
<comment type="caution">
    <text evidence="2">The sequence shown here is derived from an EMBL/GenBank/DDBJ whole genome shotgun (WGS) entry which is preliminary data.</text>
</comment>
<keyword evidence="3" id="KW-1185">Reference proteome</keyword>
<protein>
    <submittedName>
        <fullName evidence="2">Uncharacterized protein</fullName>
    </submittedName>
</protein>
<organism evidence="2 3">
    <name type="scientific">Portunus trituberculatus</name>
    <name type="common">Swimming crab</name>
    <name type="synonym">Neptunus trituberculatus</name>
    <dbReference type="NCBI Taxonomy" id="210409"/>
    <lineage>
        <taxon>Eukaryota</taxon>
        <taxon>Metazoa</taxon>
        <taxon>Ecdysozoa</taxon>
        <taxon>Arthropoda</taxon>
        <taxon>Crustacea</taxon>
        <taxon>Multicrustacea</taxon>
        <taxon>Malacostraca</taxon>
        <taxon>Eumalacostraca</taxon>
        <taxon>Eucarida</taxon>
        <taxon>Decapoda</taxon>
        <taxon>Pleocyemata</taxon>
        <taxon>Brachyura</taxon>
        <taxon>Eubrachyura</taxon>
        <taxon>Portunoidea</taxon>
        <taxon>Portunidae</taxon>
        <taxon>Portuninae</taxon>
        <taxon>Portunus</taxon>
    </lineage>
</organism>
<reference evidence="2 3" key="1">
    <citation type="submission" date="2019-05" db="EMBL/GenBank/DDBJ databases">
        <title>Another draft genome of Portunus trituberculatus and its Hox gene families provides insights of decapod evolution.</title>
        <authorList>
            <person name="Jeong J.-H."/>
            <person name="Song I."/>
            <person name="Kim S."/>
            <person name="Choi T."/>
            <person name="Kim D."/>
            <person name="Ryu S."/>
            <person name="Kim W."/>
        </authorList>
    </citation>
    <scope>NUCLEOTIDE SEQUENCE [LARGE SCALE GENOMIC DNA]</scope>
    <source>
        <tissue evidence="2">Muscle</tissue>
    </source>
</reference>
<feature type="compositionally biased region" description="Basic and acidic residues" evidence="1">
    <location>
        <begin position="75"/>
        <end position="87"/>
    </location>
</feature>
<sequence length="138" mass="15882">MWAFYGNFWAKGDTFWGTSYLKAHPLGNRSPEYKIINANNSATLPTQLYFSSPLPPPPPPPPPPSHIPRTPVINNRRDGRTEIQLREEKKVNEAKQKIKRWREGEKKQAGPFKHYSMATKMLLIPRSPLDLDTREAMT</sequence>
<dbReference type="AlphaFoldDB" id="A0A5B7I8J6"/>
<evidence type="ECO:0000313" key="3">
    <source>
        <dbReference type="Proteomes" id="UP000324222"/>
    </source>
</evidence>
<name>A0A5B7I8J6_PORTR</name>
<feature type="region of interest" description="Disordered" evidence="1">
    <location>
        <begin position="51"/>
        <end position="87"/>
    </location>
</feature>
<dbReference type="Proteomes" id="UP000324222">
    <property type="component" value="Unassembled WGS sequence"/>
</dbReference>